<dbReference type="EMBL" id="WJQU01000003">
    <property type="protein sequence ID" value="KAJ6637059.1"/>
    <property type="molecule type" value="Genomic_DNA"/>
</dbReference>
<organism evidence="1 2">
    <name type="scientific">Pseudolycoriella hygida</name>
    <dbReference type="NCBI Taxonomy" id="35572"/>
    <lineage>
        <taxon>Eukaryota</taxon>
        <taxon>Metazoa</taxon>
        <taxon>Ecdysozoa</taxon>
        <taxon>Arthropoda</taxon>
        <taxon>Hexapoda</taxon>
        <taxon>Insecta</taxon>
        <taxon>Pterygota</taxon>
        <taxon>Neoptera</taxon>
        <taxon>Endopterygota</taxon>
        <taxon>Diptera</taxon>
        <taxon>Nematocera</taxon>
        <taxon>Sciaroidea</taxon>
        <taxon>Sciaridae</taxon>
        <taxon>Pseudolycoriella</taxon>
    </lineage>
</organism>
<name>A0A9Q0MTZ1_9DIPT</name>
<comment type="caution">
    <text evidence="1">The sequence shown here is derived from an EMBL/GenBank/DDBJ whole genome shotgun (WGS) entry which is preliminary data.</text>
</comment>
<keyword evidence="2" id="KW-1185">Reference proteome</keyword>
<evidence type="ECO:0000313" key="1">
    <source>
        <dbReference type="EMBL" id="KAJ6637059.1"/>
    </source>
</evidence>
<reference evidence="1" key="1">
    <citation type="submission" date="2022-07" db="EMBL/GenBank/DDBJ databases">
        <authorList>
            <person name="Trinca V."/>
            <person name="Uliana J.V.C."/>
            <person name="Torres T.T."/>
            <person name="Ward R.J."/>
            <person name="Monesi N."/>
        </authorList>
    </citation>
    <scope>NUCLEOTIDE SEQUENCE</scope>
    <source>
        <strain evidence="1">HSMRA1968</strain>
        <tissue evidence="1">Whole embryos</tissue>
    </source>
</reference>
<gene>
    <name evidence="1" type="ORF">Bhyg_09785</name>
</gene>
<proteinExistence type="predicted"/>
<sequence>TGIQIAQMALNTGSYLQHPDRNKQIVVSWGSFTEFRGPGFTQYLIKTFTVPDRTKAVPILRSNLQLAT</sequence>
<feature type="non-terminal residue" evidence="1">
    <location>
        <position position="1"/>
    </location>
</feature>
<accession>A0A9Q0MTZ1</accession>
<protein>
    <submittedName>
        <fullName evidence="1">Uncharacterized protein</fullName>
    </submittedName>
</protein>
<dbReference type="Proteomes" id="UP001151699">
    <property type="component" value="Chromosome X"/>
</dbReference>
<dbReference type="AlphaFoldDB" id="A0A9Q0MTZ1"/>
<evidence type="ECO:0000313" key="2">
    <source>
        <dbReference type="Proteomes" id="UP001151699"/>
    </source>
</evidence>